<evidence type="ECO:0000313" key="1">
    <source>
        <dbReference type="EMBL" id="JAH57992.1"/>
    </source>
</evidence>
<accession>A0A0E9TX03</accession>
<dbReference type="EMBL" id="GBXM01050585">
    <property type="protein sequence ID" value="JAH57992.1"/>
    <property type="molecule type" value="Transcribed_RNA"/>
</dbReference>
<dbReference type="AlphaFoldDB" id="A0A0E9TX03"/>
<reference evidence="1" key="1">
    <citation type="submission" date="2014-11" db="EMBL/GenBank/DDBJ databases">
        <authorList>
            <person name="Amaro Gonzalez C."/>
        </authorList>
    </citation>
    <scope>NUCLEOTIDE SEQUENCE</scope>
</reference>
<proteinExistence type="predicted"/>
<organism evidence="1">
    <name type="scientific">Anguilla anguilla</name>
    <name type="common">European freshwater eel</name>
    <name type="synonym">Muraena anguilla</name>
    <dbReference type="NCBI Taxonomy" id="7936"/>
    <lineage>
        <taxon>Eukaryota</taxon>
        <taxon>Metazoa</taxon>
        <taxon>Chordata</taxon>
        <taxon>Craniata</taxon>
        <taxon>Vertebrata</taxon>
        <taxon>Euteleostomi</taxon>
        <taxon>Actinopterygii</taxon>
        <taxon>Neopterygii</taxon>
        <taxon>Teleostei</taxon>
        <taxon>Anguilliformes</taxon>
        <taxon>Anguillidae</taxon>
        <taxon>Anguilla</taxon>
    </lineage>
</organism>
<name>A0A0E9TX03_ANGAN</name>
<sequence length="17" mass="2038">MKAQHSRQSNSVELLYF</sequence>
<protein>
    <submittedName>
        <fullName evidence="1">Uncharacterized protein</fullName>
    </submittedName>
</protein>
<reference evidence="1" key="2">
    <citation type="journal article" date="2015" name="Fish Shellfish Immunol.">
        <title>Early steps in the European eel (Anguilla anguilla)-Vibrio vulnificus interaction in the gills: Role of the RtxA13 toxin.</title>
        <authorList>
            <person name="Callol A."/>
            <person name="Pajuelo D."/>
            <person name="Ebbesson L."/>
            <person name="Teles M."/>
            <person name="MacKenzie S."/>
            <person name="Amaro C."/>
        </authorList>
    </citation>
    <scope>NUCLEOTIDE SEQUENCE</scope>
</reference>